<evidence type="ECO:0000313" key="4">
    <source>
        <dbReference type="EMBL" id="RRT53026.1"/>
    </source>
</evidence>
<dbReference type="InterPro" id="IPR036691">
    <property type="entry name" value="Endo/exonu/phosph_ase_sf"/>
</dbReference>
<feature type="domain" description="Inositol polyphosphate-related phosphatase" evidence="3">
    <location>
        <begin position="3"/>
        <end position="79"/>
    </location>
</feature>
<name>A0A444FVV8_ENSVE</name>
<organism evidence="4 5">
    <name type="scientific">Ensete ventricosum</name>
    <name type="common">Abyssinian banana</name>
    <name type="synonym">Musa ensete</name>
    <dbReference type="NCBI Taxonomy" id="4639"/>
    <lineage>
        <taxon>Eukaryota</taxon>
        <taxon>Viridiplantae</taxon>
        <taxon>Streptophyta</taxon>
        <taxon>Embryophyta</taxon>
        <taxon>Tracheophyta</taxon>
        <taxon>Spermatophyta</taxon>
        <taxon>Magnoliopsida</taxon>
        <taxon>Liliopsida</taxon>
        <taxon>Zingiberales</taxon>
        <taxon>Musaceae</taxon>
        <taxon>Ensete</taxon>
    </lineage>
</organism>
<evidence type="ECO:0000256" key="2">
    <source>
        <dbReference type="ARBA" id="ARBA00022801"/>
    </source>
</evidence>
<evidence type="ECO:0000313" key="5">
    <source>
        <dbReference type="Proteomes" id="UP000287651"/>
    </source>
</evidence>
<dbReference type="AlphaFoldDB" id="A0A444FVV8"/>
<dbReference type="InterPro" id="IPR000300">
    <property type="entry name" value="IPPc"/>
</dbReference>
<dbReference type="InterPro" id="IPR045849">
    <property type="entry name" value="IP5P_plant"/>
</dbReference>
<dbReference type="PANTHER" id="PTHR45666">
    <property type="entry name" value="TYPE IV INOSITOL POLYPHOSPHATE 5-PHOSPHATASE 9"/>
    <property type="match status" value="1"/>
</dbReference>
<reference evidence="4 5" key="1">
    <citation type="journal article" date="2014" name="Agronomy (Basel)">
        <title>A Draft Genome Sequence for Ensete ventricosum, the Drought-Tolerant Tree Against Hunger.</title>
        <authorList>
            <person name="Harrison J."/>
            <person name="Moore K.A."/>
            <person name="Paszkiewicz K."/>
            <person name="Jones T."/>
            <person name="Grant M."/>
            <person name="Ambacheew D."/>
            <person name="Muzemil S."/>
            <person name="Studholme D.J."/>
        </authorList>
    </citation>
    <scope>NUCLEOTIDE SEQUENCE [LARGE SCALE GENOMIC DNA]</scope>
</reference>
<dbReference type="Pfam" id="PF22669">
    <property type="entry name" value="Exo_endo_phos2"/>
    <property type="match status" value="1"/>
</dbReference>
<proteinExistence type="inferred from homology"/>
<dbReference type="Gene3D" id="3.60.10.10">
    <property type="entry name" value="Endonuclease/exonuclease/phosphatase"/>
    <property type="match status" value="1"/>
</dbReference>
<accession>A0A444FVV8</accession>
<keyword evidence="2" id="KW-0378">Hydrolase</keyword>
<feature type="non-terminal residue" evidence="4">
    <location>
        <position position="1"/>
    </location>
</feature>
<dbReference type="GO" id="GO:0004439">
    <property type="term" value="F:phosphatidylinositol-4,5-bisphosphate 5-phosphatase activity"/>
    <property type="evidence" value="ECO:0007669"/>
    <property type="project" value="TreeGrafter"/>
</dbReference>
<evidence type="ECO:0000256" key="1">
    <source>
        <dbReference type="ARBA" id="ARBA00010768"/>
    </source>
</evidence>
<dbReference type="EMBL" id="AMZH03011354">
    <property type="protein sequence ID" value="RRT53026.1"/>
    <property type="molecule type" value="Genomic_DNA"/>
</dbReference>
<dbReference type="PANTHER" id="PTHR45666:SF22">
    <property type="entry name" value="TYPE I INOSITOL POLYPHOSPHATE 5-PHOSPHATASE 4"/>
    <property type="match status" value="1"/>
</dbReference>
<protein>
    <recommendedName>
        <fullName evidence="3">Inositol polyphosphate-related phosphatase domain-containing protein</fullName>
    </recommendedName>
</protein>
<comment type="caution">
    <text evidence="4">The sequence shown here is derived from an EMBL/GenBank/DDBJ whole genome shotgun (WGS) entry which is preliminary data.</text>
</comment>
<dbReference type="GO" id="GO:0046856">
    <property type="term" value="P:phosphatidylinositol dephosphorylation"/>
    <property type="evidence" value="ECO:0007669"/>
    <property type="project" value="InterPro"/>
</dbReference>
<gene>
    <name evidence="4" type="ORF">B296_00050105</name>
</gene>
<evidence type="ECO:0000259" key="3">
    <source>
        <dbReference type="Pfam" id="PF22669"/>
    </source>
</evidence>
<comment type="similarity">
    <text evidence="1">Belongs to the inositol polyphosphate 5-phosphatase family.</text>
</comment>
<dbReference type="Proteomes" id="UP000287651">
    <property type="component" value="Unassembled WGS sequence"/>
</dbReference>
<sequence>IEQRCGGVFEGWKEGRIYFPPTYKYSNNSDRYAGDDMNPKEKRRTPAWCDRILWYGRGLNQLSYVRGESRFSDHRPVYSIFTAEVEMINRSYFSKNMGYFGSRVEAEELLPHTHGYTELNYY</sequence>
<dbReference type="SUPFAM" id="SSF56219">
    <property type="entry name" value="DNase I-like"/>
    <property type="match status" value="1"/>
</dbReference>
<dbReference type="GO" id="GO:0034485">
    <property type="term" value="F:phosphatidylinositol-3,4,5-trisphosphate 5-phosphatase activity"/>
    <property type="evidence" value="ECO:0007669"/>
    <property type="project" value="TreeGrafter"/>
</dbReference>
<dbReference type="GO" id="GO:0004445">
    <property type="term" value="F:inositol-polyphosphate 5-phosphatase activity"/>
    <property type="evidence" value="ECO:0007669"/>
    <property type="project" value="InterPro"/>
</dbReference>